<keyword evidence="2" id="KW-0812">Transmembrane</keyword>
<name>A0A9W6MF08_9ACTN</name>
<dbReference type="AlphaFoldDB" id="A0A9W6MF08"/>
<organism evidence="3 4">
    <name type="scientific">Streptosporangium carneum</name>
    <dbReference type="NCBI Taxonomy" id="47481"/>
    <lineage>
        <taxon>Bacteria</taxon>
        <taxon>Bacillati</taxon>
        <taxon>Actinomycetota</taxon>
        <taxon>Actinomycetes</taxon>
        <taxon>Streptosporangiales</taxon>
        <taxon>Streptosporangiaceae</taxon>
        <taxon>Streptosporangium</taxon>
    </lineage>
</organism>
<proteinExistence type="predicted"/>
<comment type="caution">
    <text evidence="3">The sequence shown here is derived from an EMBL/GenBank/DDBJ whole genome shotgun (WGS) entry which is preliminary data.</text>
</comment>
<dbReference type="EMBL" id="BSEV01000012">
    <property type="protein sequence ID" value="GLK11682.1"/>
    <property type="molecule type" value="Genomic_DNA"/>
</dbReference>
<reference evidence="3" key="1">
    <citation type="journal article" date="2014" name="Int. J. Syst. Evol. Microbiol.">
        <title>Complete genome sequence of Corynebacterium casei LMG S-19264T (=DSM 44701T), isolated from a smear-ripened cheese.</title>
        <authorList>
            <consortium name="US DOE Joint Genome Institute (JGI-PGF)"/>
            <person name="Walter F."/>
            <person name="Albersmeier A."/>
            <person name="Kalinowski J."/>
            <person name="Ruckert C."/>
        </authorList>
    </citation>
    <scope>NUCLEOTIDE SEQUENCE</scope>
    <source>
        <strain evidence="3">VKM Ac-2007</strain>
    </source>
</reference>
<keyword evidence="2" id="KW-0472">Membrane</keyword>
<protein>
    <submittedName>
        <fullName evidence="3">Uncharacterized protein</fullName>
    </submittedName>
</protein>
<keyword evidence="2" id="KW-1133">Transmembrane helix</keyword>
<dbReference type="Proteomes" id="UP001143474">
    <property type="component" value="Unassembled WGS sequence"/>
</dbReference>
<feature type="compositionally biased region" description="Basic and acidic residues" evidence="1">
    <location>
        <begin position="87"/>
        <end position="96"/>
    </location>
</feature>
<gene>
    <name evidence="3" type="ORF">GCM10017600_50890</name>
</gene>
<dbReference type="RefSeq" id="WP_271220053.1">
    <property type="nucleotide sequence ID" value="NZ_BAAAVD010000020.1"/>
</dbReference>
<evidence type="ECO:0000313" key="4">
    <source>
        <dbReference type="Proteomes" id="UP001143474"/>
    </source>
</evidence>
<feature type="region of interest" description="Disordered" evidence="1">
    <location>
        <begin position="61"/>
        <end position="96"/>
    </location>
</feature>
<evidence type="ECO:0000256" key="1">
    <source>
        <dbReference type="SAM" id="MobiDB-lite"/>
    </source>
</evidence>
<accession>A0A9W6MF08</accession>
<evidence type="ECO:0000313" key="3">
    <source>
        <dbReference type="EMBL" id="GLK11682.1"/>
    </source>
</evidence>
<evidence type="ECO:0000256" key="2">
    <source>
        <dbReference type="SAM" id="Phobius"/>
    </source>
</evidence>
<reference evidence="3" key="2">
    <citation type="submission" date="2023-01" db="EMBL/GenBank/DDBJ databases">
        <authorList>
            <person name="Sun Q."/>
            <person name="Evtushenko L."/>
        </authorList>
    </citation>
    <scope>NUCLEOTIDE SEQUENCE</scope>
    <source>
        <strain evidence="3">VKM Ac-2007</strain>
    </source>
</reference>
<feature type="transmembrane region" description="Helical" evidence="2">
    <location>
        <begin position="12"/>
        <end position="38"/>
    </location>
</feature>
<sequence>METGNIVMSSNVVMLAILALLVVAGLAISLIAIALATIRSVDGQAPQQPADISKAQRLKEQLKEQLAQQTGQQTGQQTELPRQRTGSSRDSERLSH</sequence>
<feature type="compositionally biased region" description="Low complexity" evidence="1">
    <location>
        <begin position="64"/>
        <end position="78"/>
    </location>
</feature>
<keyword evidence="4" id="KW-1185">Reference proteome</keyword>